<sequence>MEVDAMTKCKGWYTKALNASERHDANDFLNYVLMIYNGTSLNVPDDLLQLTEDDADVSKDEKHKIMVKTLLTLQNQLKTRKYL</sequence>
<accession>A0A8S5NIY8</accession>
<protein>
    <submittedName>
        <fullName evidence="1">Uncharacterized protein</fullName>
    </submittedName>
</protein>
<proteinExistence type="predicted"/>
<evidence type="ECO:0000313" key="1">
    <source>
        <dbReference type="EMBL" id="DAD94356.1"/>
    </source>
</evidence>
<name>A0A8S5NIY8_9CAUD</name>
<organism evidence="1">
    <name type="scientific">Siphoviridae sp. cttFh17</name>
    <dbReference type="NCBI Taxonomy" id="2826491"/>
    <lineage>
        <taxon>Viruses</taxon>
        <taxon>Duplodnaviria</taxon>
        <taxon>Heunggongvirae</taxon>
        <taxon>Uroviricota</taxon>
        <taxon>Caudoviricetes</taxon>
    </lineage>
</organism>
<dbReference type="EMBL" id="BK015176">
    <property type="protein sequence ID" value="DAD94356.1"/>
    <property type="molecule type" value="Genomic_DNA"/>
</dbReference>
<reference evidence="1" key="1">
    <citation type="journal article" date="2021" name="Proc. Natl. Acad. Sci. U.S.A.">
        <title>A Catalog of Tens of Thousands of Viruses from Human Metagenomes Reveals Hidden Associations with Chronic Diseases.</title>
        <authorList>
            <person name="Tisza M.J."/>
            <person name="Buck C.B."/>
        </authorList>
    </citation>
    <scope>NUCLEOTIDE SEQUENCE</scope>
    <source>
        <strain evidence="1">CttFh17</strain>
    </source>
</reference>